<dbReference type="AlphaFoldDB" id="A0A8T0IQJ0"/>
<name>A0A8T0IQJ0_CERPU</name>
<keyword evidence="2" id="KW-1185">Reference proteome</keyword>
<protein>
    <submittedName>
        <fullName evidence="1">Uncharacterized protein</fullName>
    </submittedName>
</protein>
<sequence>MILPSTVCLPMKCRFSSYLPYLSCFKLRSLNTPLFPPQIHAQPSDCCSSNCYLGTFSHRMVVK</sequence>
<dbReference type="EMBL" id="CM026422">
    <property type="protein sequence ID" value="KAG0585452.1"/>
    <property type="molecule type" value="Genomic_DNA"/>
</dbReference>
<organism evidence="1 2">
    <name type="scientific">Ceratodon purpureus</name>
    <name type="common">Fire moss</name>
    <name type="synonym">Dicranum purpureum</name>
    <dbReference type="NCBI Taxonomy" id="3225"/>
    <lineage>
        <taxon>Eukaryota</taxon>
        <taxon>Viridiplantae</taxon>
        <taxon>Streptophyta</taxon>
        <taxon>Embryophyta</taxon>
        <taxon>Bryophyta</taxon>
        <taxon>Bryophytina</taxon>
        <taxon>Bryopsida</taxon>
        <taxon>Dicranidae</taxon>
        <taxon>Pseudoditrichales</taxon>
        <taxon>Ditrichaceae</taxon>
        <taxon>Ceratodon</taxon>
    </lineage>
</organism>
<dbReference type="Proteomes" id="UP000822688">
    <property type="component" value="Chromosome 2"/>
</dbReference>
<evidence type="ECO:0000313" key="2">
    <source>
        <dbReference type="Proteomes" id="UP000822688"/>
    </source>
</evidence>
<gene>
    <name evidence="1" type="ORF">KC19_2G012400</name>
</gene>
<accession>A0A8T0IQJ0</accession>
<comment type="caution">
    <text evidence="1">The sequence shown here is derived from an EMBL/GenBank/DDBJ whole genome shotgun (WGS) entry which is preliminary data.</text>
</comment>
<proteinExistence type="predicted"/>
<evidence type="ECO:0000313" key="1">
    <source>
        <dbReference type="EMBL" id="KAG0585452.1"/>
    </source>
</evidence>
<reference evidence="1" key="1">
    <citation type="submission" date="2020-06" db="EMBL/GenBank/DDBJ databases">
        <title>WGS assembly of Ceratodon purpureus strain R40.</title>
        <authorList>
            <person name="Carey S.B."/>
            <person name="Jenkins J."/>
            <person name="Shu S."/>
            <person name="Lovell J.T."/>
            <person name="Sreedasyam A."/>
            <person name="Maumus F."/>
            <person name="Tiley G.P."/>
            <person name="Fernandez-Pozo N."/>
            <person name="Barry K."/>
            <person name="Chen C."/>
            <person name="Wang M."/>
            <person name="Lipzen A."/>
            <person name="Daum C."/>
            <person name="Saski C.A."/>
            <person name="Payton A.C."/>
            <person name="Mcbreen J.C."/>
            <person name="Conrad R.E."/>
            <person name="Kollar L.M."/>
            <person name="Olsson S."/>
            <person name="Huttunen S."/>
            <person name="Landis J.B."/>
            <person name="Wickett N.J."/>
            <person name="Johnson M.G."/>
            <person name="Rensing S.A."/>
            <person name="Grimwood J."/>
            <person name="Schmutz J."/>
            <person name="Mcdaniel S.F."/>
        </authorList>
    </citation>
    <scope>NUCLEOTIDE SEQUENCE</scope>
    <source>
        <strain evidence="1">R40</strain>
    </source>
</reference>